<dbReference type="PANTHER" id="PTHR36512:SF3">
    <property type="entry name" value="BLR5678 PROTEIN"/>
    <property type="match status" value="1"/>
</dbReference>
<organism evidence="2 3">
    <name type="scientific">Sellimonas intestinalis</name>
    <dbReference type="NCBI Taxonomy" id="1653434"/>
    <lineage>
        <taxon>Bacteria</taxon>
        <taxon>Bacillati</taxon>
        <taxon>Bacillota</taxon>
        <taxon>Clostridia</taxon>
        <taxon>Lachnospirales</taxon>
        <taxon>Lachnospiraceae</taxon>
        <taxon>Sellimonas</taxon>
    </lineage>
</organism>
<dbReference type="GO" id="GO:0004177">
    <property type="term" value="F:aminopeptidase activity"/>
    <property type="evidence" value="ECO:0007669"/>
    <property type="project" value="TreeGrafter"/>
</dbReference>
<dbReference type="InterPro" id="IPR005321">
    <property type="entry name" value="Peptidase_S58_DmpA"/>
</dbReference>
<dbReference type="RefSeq" id="WP_062304364.1">
    <property type="nucleotide sequence ID" value="NZ_CALBAT010000027.1"/>
</dbReference>
<evidence type="ECO:0000256" key="1">
    <source>
        <dbReference type="ARBA" id="ARBA00007068"/>
    </source>
</evidence>
<keyword evidence="3" id="KW-1185">Reference proteome</keyword>
<evidence type="ECO:0000313" key="3">
    <source>
        <dbReference type="Proteomes" id="UP000261080"/>
    </source>
</evidence>
<protein>
    <submittedName>
        <fullName evidence="2">Peptidase S58 family protein</fullName>
    </submittedName>
</protein>
<proteinExistence type="inferred from homology"/>
<gene>
    <name evidence="2" type="ORF">DW016_06920</name>
</gene>
<dbReference type="EMBL" id="QVLX01000003">
    <property type="protein sequence ID" value="RGE88060.1"/>
    <property type="molecule type" value="Genomic_DNA"/>
</dbReference>
<sequence>MFEIPITEFKNLKIGNMENIDAGTGCTVFLFEKGAPAGLDVRGGGPASEESELLKPMAAAEKIHAIVLSGGSAFGLEVSNGVREYLEERDIGFDVGVTKVPLVCQSCLFDLSVGDERIRPDKKMGYCACENAEVFNYQDGNYGAGTGATVGKLKGMDFCMKSGIGSYAVKSGALMAGAVVAVNSLGDVYDWKTGQKVAGLLAENKRSFGDSEMELLNINEVMDNKFVGNTTIAVFFTNARFDKTKLGKIAGMAHDGYARSIRPVHTTADGDSIYAVSLGEVNADLDVVGTLAARVISEAIIRAVEHADSAYGYPATRELLTKK</sequence>
<dbReference type="CDD" id="cd02252">
    <property type="entry name" value="nylC_like"/>
    <property type="match status" value="1"/>
</dbReference>
<name>A0A3E3K3B8_9FIRM</name>
<comment type="similarity">
    <text evidence="1">Belongs to the peptidase S58 family.</text>
</comment>
<accession>A0A3E3K3B8</accession>
<reference evidence="2 3" key="1">
    <citation type="submission" date="2018-08" db="EMBL/GenBank/DDBJ databases">
        <title>A genome reference for cultivated species of the human gut microbiota.</title>
        <authorList>
            <person name="Zou Y."/>
            <person name="Xue W."/>
            <person name="Luo G."/>
        </authorList>
    </citation>
    <scope>NUCLEOTIDE SEQUENCE [LARGE SCALE GENOMIC DNA]</scope>
    <source>
        <strain evidence="2 3">AF37-2AT</strain>
    </source>
</reference>
<dbReference type="PANTHER" id="PTHR36512">
    <property type="entry name" value="D-AMINOPEPTIDASE"/>
    <property type="match status" value="1"/>
</dbReference>
<dbReference type="SUPFAM" id="SSF56266">
    <property type="entry name" value="DmpA/ArgJ-like"/>
    <property type="match status" value="1"/>
</dbReference>
<dbReference type="Proteomes" id="UP000261080">
    <property type="component" value="Unassembled WGS sequence"/>
</dbReference>
<dbReference type="AlphaFoldDB" id="A0A3E3K3B8"/>
<dbReference type="Gene3D" id="3.60.70.12">
    <property type="entry name" value="L-amino peptidase D-ALA esterase/amidase"/>
    <property type="match status" value="1"/>
</dbReference>
<dbReference type="InterPro" id="IPR016117">
    <property type="entry name" value="ArgJ-like_dom_sf"/>
</dbReference>
<comment type="caution">
    <text evidence="2">The sequence shown here is derived from an EMBL/GenBank/DDBJ whole genome shotgun (WGS) entry which is preliminary data.</text>
</comment>
<evidence type="ECO:0000313" key="2">
    <source>
        <dbReference type="EMBL" id="RGE88060.1"/>
    </source>
</evidence>
<dbReference type="Pfam" id="PF03576">
    <property type="entry name" value="Peptidase_S58"/>
    <property type="match status" value="1"/>
</dbReference>
<dbReference type="OrthoDB" id="9808347at2"/>